<proteinExistence type="predicted"/>
<evidence type="ECO:0000313" key="2">
    <source>
        <dbReference type="Proteomes" id="UP001597049"/>
    </source>
</evidence>
<dbReference type="EMBL" id="JBHTIV010000007">
    <property type="protein sequence ID" value="MFD0932328.1"/>
    <property type="molecule type" value="Genomic_DNA"/>
</dbReference>
<dbReference type="RefSeq" id="WP_379657654.1">
    <property type="nucleotide sequence ID" value="NZ_JBHTIV010000007.1"/>
</dbReference>
<sequence length="437" mass="48504">MKNLFKNLNLLFVCTAMIFMYSCQEDEIVSEETSGIELVFTGDRVGNTADAKAGDVKLGANEGKEFEVCDMSLASYAVIEMAGMSYTIDLNVWGDSYKTDLIEVGPGSYEVTSCQLYDGDDNPLYATPTEGSEFARFVDQALPFNVEVENYRKIEYEIDVLCVENFTPPQFGFVFWNVNIKEVKNLCVFANYCEPDTGHQVATLEAFVYPNENETSEADLIWSGFGDGDYNSEDTDNELLCIKLPYDSSIPTDEQSYYIELFVNGVLLEGTMPLDRVDQINEEEGYLHLNEDCEGDYDIFSKTGCETGFAFGNNTFVDLELTNKRWGWANELTNVQDGSYTFDIWAGAGQNNTNNGTLAGVLTVEVSGSDVTVTYDMNQGFTMSETHLYLGDNPPTTIAPGQFGNTHNLENATSDSFSVSYSGDGDFWIVAHAVICE</sequence>
<keyword evidence="2" id="KW-1185">Reference proteome</keyword>
<accession>A0ABW3GPD2</accession>
<reference evidence="2" key="1">
    <citation type="journal article" date="2019" name="Int. J. Syst. Evol. Microbiol.">
        <title>The Global Catalogue of Microorganisms (GCM) 10K type strain sequencing project: providing services to taxonomists for standard genome sequencing and annotation.</title>
        <authorList>
            <consortium name="The Broad Institute Genomics Platform"/>
            <consortium name="The Broad Institute Genome Sequencing Center for Infectious Disease"/>
            <person name="Wu L."/>
            <person name="Ma J."/>
        </authorList>
    </citation>
    <scope>NUCLEOTIDE SEQUENCE [LARGE SCALE GENOMIC DNA]</scope>
    <source>
        <strain evidence="2">CCUG 56752</strain>
    </source>
</reference>
<evidence type="ECO:0000313" key="1">
    <source>
        <dbReference type="EMBL" id="MFD0932328.1"/>
    </source>
</evidence>
<gene>
    <name evidence="1" type="ORF">ACFQ0R_06905</name>
</gene>
<comment type="caution">
    <text evidence="1">The sequence shown here is derived from an EMBL/GenBank/DDBJ whole genome shotgun (WGS) entry which is preliminary data.</text>
</comment>
<organism evidence="1 2">
    <name type="scientific">Psychroflexus salinarum</name>
    <dbReference type="NCBI Taxonomy" id="546024"/>
    <lineage>
        <taxon>Bacteria</taxon>
        <taxon>Pseudomonadati</taxon>
        <taxon>Bacteroidota</taxon>
        <taxon>Flavobacteriia</taxon>
        <taxon>Flavobacteriales</taxon>
        <taxon>Flavobacteriaceae</taxon>
        <taxon>Psychroflexus</taxon>
    </lineage>
</organism>
<dbReference type="Proteomes" id="UP001597049">
    <property type="component" value="Unassembled WGS sequence"/>
</dbReference>
<protein>
    <submittedName>
        <fullName evidence="1">DUF4842 domain-containing protein</fullName>
    </submittedName>
</protein>
<name>A0ABW3GPD2_9FLAO</name>
<dbReference type="PROSITE" id="PS51257">
    <property type="entry name" value="PROKAR_LIPOPROTEIN"/>
    <property type="match status" value="1"/>
</dbReference>